<name>A0ABQ0J6K3_9VIBR</name>
<keyword evidence="1" id="KW-0378">Hydrolase</keyword>
<protein>
    <submittedName>
        <fullName evidence="1">Phosphoserine phosphatase</fullName>
        <ecNumber evidence="1">3.1.3.3</ecNumber>
    </submittedName>
</protein>
<evidence type="ECO:0000313" key="1">
    <source>
        <dbReference type="EMBL" id="GAL24408.1"/>
    </source>
</evidence>
<dbReference type="Gene3D" id="1.20.1440.100">
    <property type="entry name" value="SG protein - dephosphorylation function"/>
    <property type="match status" value="1"/>
</dbReference>
<comment type="caution">
    <text evidence="1">The sequence shown here is derived from an EMBL/GenBank/DDBJ whole genome shotgun (WGS) entry which is preliminary data.</text>
</comment>
<evidence type="ECO:0000313" key="2">
    <source>
        <dbReference type="Proteomes" id="UP000029223"/>
    </source>
</evidence>
<gene>
    <name evidence="1" type="ORF">JCM19239_1862</name>
</gene>
<accession>A0ABQ0J6K3</accession>
<reference evidence="2" key="1">
    <citation type="submission" date="2014-09" db="EMBL/GenBank/DDBJ databases">
        <title>Vibrio variabilis JCM 19239. (C206) whole genome shotgun sequence.</title>
        <authorList>
            <person name="Sawabe T."/>
            <person name="Meirelles P."/>
            <person name="Nakanishi M."/>
            <person name="Sayaka M."/>
            <person name="Hattori M."/>
            <person name="Ohkuma M."/>
        </authorList>
    </citation>
    <scope>NUCLEOTIDE SEQUENCE [LARGE SCALE GENOMIC DNA]</scope>
    <source>
        <strain evidence="2">JCM 19239</strain>
    </source>
</reference>
<dbReference type="EC" id="3.1.3.3" evidence="1"/>
<sequence>MEPILGGKGIATAPDFLEEDKRLMALYAQGNMDMEDYLKFSMSPLSGVSKEAVSLLVEQCIDEKSCLVYFHKLPL</sequence>
<keyword evidence="2" id="KW-1185">Reference proteome</keyword>
<dbReference type="Proteomes" id="UP000029223">
    <property type="component" value="Unassembled WGS sequence"/>
</dbReference>
<organism evidence="1 2">
    <name type="scientific">Vibrio variabilis</name>
    <dbReference type="NCBI Taxonomy" id="990271"/>
    <lineage>
        <taxon>Bacteria</taxon>
        <taxon>Pseudomonadati</taxon>
        <taxon>Pseudomonadota</taxon>
        <taxon>Gammaproteobacteria</taxon>
        <taxon>Vibrionales</taxon>
        <taxon>Vibrionaceae</taxon>
        <taxon>Vibrio</taxon>
    </lineage>
</organism>
<dbReference type="GO" id="GO:0016787">
    <property type="term" value="F:hydrolase activity"/>
    <property type="evidence" value="ECO:0007669"/>
    <property type="project" value="UniProtKB-KW"/>
</dbReference>
<proteinExistence type="predicted"/>
<dbReference type="EMBL" id="BBMS01000004">
    <property type="protein sequence ID" value="GAL24408.1"/>
    <property type="molecule type" value="Genomic_DNA"/>
</dbReference>